<dbReference type="Pfam" id="PF05795">
    <property type="entry name" value="Plasmodium_Vir"/>
    <property type="match status" value="1"/>
</dbReference>
<dbReference type="InterPro" id="IPR008780">
    <property type="entry name" value="Plasmodium_Vir"/>
</dbReference>
<reference evidence="3" key="1">
    <citation type="submission" date="2017-04" db="EMBL/GenBank/DDBJ databases">
        <title>Plasmodium gonderi genome.</title>
        <authorList>
            <person name="Arisue N."/>
            <person name="Honma H."/>
            <person name="Kawai S."/>
            <person name="Tougan T."/>
            <person name="Tanabe K."/>
            <person name="Horii T."/>
        </authorList>
    </citation>
    <scope>NUCLEOTIDE SEQUENCE [LARGE SCALE GENOMIC DNA]</scope>
    <source>
        <strain evidence="3">ATCC 30045</strain>
    </source>
</reference>
<accession>A0A1Y1JA71</accession>
<dbReference type="OrthoDB" id="381445at2759"/>
<proteinExistence type="predicted"/>
<keyword evidence="1" id="KW-0812">Transmembrane</keyword>
<feature type="transmembrane region" description="Helical" evidence="1">
    <location>
        <begin position="369"/>
        <end position="389"/>
    </location>
</feature>
<protein>
    <submittedName>
        <fullName evidence="2">Variable surface protein</fullName>
    </submittedName>
</protein>
<keyword evidence="1" id="KW-0472">Membrane</keyword>
<name>A0A1Y1JA71_PLAGO</name>
<sequence length="454" mass="53354">MHSITEEDLKVIFDNSYSYKLYNEFNENANDENELKKNYCSKIDNSQGKNSELADICIKLARNLSKINTSKNRKGLCLHFVYWIYDKIWKLTRNNSNNNFDITLINELYNVGKFINKNYISYPCPYYYCNQNILKDWNEEKMLHDYIMNFDNVVSNYCSKQENKKNVFENYINYMRTIYPKHKKDCCPYMDNNCSEYFSCDDVYNPEKFFSQLACNGDKAHVITDSEKYDWIYRGEHKYFRCTEMEDKNDFKYSLCSELPYNLSVNNNAHESPKREKVWSYRGSQKGNNILLENKKQLTTNKKVCEINLGNDESGKCIEPDVRETGAIGYQAENADSQKMIRFLSSITSGSSASSREESNIMNNTFTRIGASTLLVAGVSLILFLYYKFTPFGSMMRRKILMKSGDKYNDKKYLEDYAMGDVRPNFQKKLSNRAQKNTNVNKQRGRTRITYHPT</sequence>
<evidence type="ECO:0000256" key="1">
    <source>
        <dbReference type="SAM" id="Phobius"/>
    </source>
</evidence>
<dbReference type="OMA" id="FRCTEME"/>
<evidence type="ECO:0000313" key="2">
    <source>
        <dbReference type="EMBL" id="GAW79409.1"/>
    </source>
</evidence>
<keyword evidence="1" id="KW-1133">Transmembrane helix</keyword>
<organism evidence="2 3">
    <name type="scientific">Plasmodium gonderi</name>
    <dbReference type="NCBI Taxonomy" id="77519"/>
    <lineage>
        <taxon>Eukaryota</taxon>
        <taxon>Sar</taxon>
        <taxon>Alveolata</taxon>
        <taxon>Apicomplexa</taxon>
        <taxon>Aconoidasida</taxon>
        <taxon>Haemosporida</taxon>
        <taxon>Plasmodiidae</taxon>
        <taxon>Plasmodium</taxon>
        <taxon>Plasmodium (Plasmodium)</taxon>
    </lineage>
</organism>
<gene>
    <name evidence="2" type="ORF">PGO_040080</name>
</gene>
<dbReference type="AlphaFoldDB" id="A0A1Y1JA71"/>
<dbReference type="RefSeq" id="XP_028541998.1">
    <property type="nucleotide sequence ID" value="XM_028686197.1"/>
</dbReference>
<comment type="caution">
    <text evidence="2">The sequence shown here is derived from an EMBL/GenBank/DDBJ whole genome shotgun (WGS) entry which is preliminary data.</text>
</comment>
<dbReference type="GeneID" id="39746120"/>
<keyword evidence="3" id="KW-1185">Reference proteome</keyword>
<dbReference type="Proteomes" id="UP000195521">
    <property type="component" value="Unassembled WGS sequence"/>
</dbReference>
<evidence type="ECO:0000313" key="3">
    <source>
        <dbReference type="Proteomes" id="UP000195521"/>
    </source>
</evidence>
<dbReference type="EMBL" id="BDQF01000004">
    <property type="protein sequence ID" value="GAW79409.1"/>
    <property type="molecule type" value="Genomic_DNA"/>
</dbReference>